<dbReference type="PANTHER" id="PTHR10050:SF46">
    <property type="entry name" value="PROTEIN O-MANNOSYL-TRANSFERASE 2"/>
    <property type="match status" value="1"/>
</dbReference>
<dbReference type="Pfam" id="PF02815">
    <property type="entry name" value="MIR"/>
    <property type="match status" value="1"/>
</dbReference>
<evidence type="ECO:0000256" key="10">
    <source>
        <dbReference type="ARBA" id="ARBA00022989"/>
    </source>
</evidence>
<comment type="function">
    <text evidence="14">Transfers mannose from Dol-P-mannose to Ser or Thr residues on proteins.</text>
</comment>
<comment type="catalytic activity">
    <reaction evidence="12 14">
        <text>a di-trans,poly-cis-dolichyl beta-D-mannosyl phosphate + L-threonyl-[protein] = 3-O-(alpha-D-mannosyl)-L-threonyl-[protein] + a di-trans,poly-cis-dolichyl phosphate + H(+)</text>
        <dbReference type="Rhea" id="RHEA:53396"/>
        <dbReference type="Rhea" id="RHEA-COMP:11060"/>
        <dbReference type="Rhea" id="RHEA-COMP:13547"/>
        <dbReference type="Rhea" id="RHEA-COMP:19498"/>
        <dbReference type="Rhea" id="RHEA-COMP:19501"/>
        <dbReference type="ChEBI" id="CHEBI:15378"/>
        <dbReference type="ChEBI" id="CHEBI:30013"/>
        <dbReference type="ChEBI" id="CHEBI:57683"/>
        <dbReference type="ChEBI" id="CHEBI:58211"/>
        <dbReference type="ChEBI" id="CHEBI:137323"/>
        <dbReference type="EC" id="2.4.1.109"/>
    </reaction>
</comment>
<comment type="catalytic activity">
    <reaction evidence="13 14">
        <text>a di-trans,poly-cis-dolichyl beta-D-mannosyl phosphate + L-seryl-[protein] = 3-O-(alpha-D-mannosyl)-L-seryl-[protein] + a di-trans,poly-cis-dolichyl phosphate + H(+)</text>
        <dbReference type="Rhea" id="RHEA:17377"/>
        <dbReference type="Rhea" id="RHEA-COMP:9863"/>
        <dbReference type="Rhea" id="RHEA-COMP:13546"/>
        <dbReference type="Rhea" id="RHEA-COMP:19498"/>
        <dbReference type="Rhea" id="RHEA-COMP:19501"/>
        <dbReference type="ChEBI" id="CHEBI:15378"/>
        <dbReference type="ChEBI" id="CHEBI:29999"/>
        <dbReference type="ChEBI" id="CHEBI:57683"/>
        <dbReference type="ChEBI" id="CHEBI:58211"/>
        <dbReference type="ChEBI" id="CHEBI:137321"/>
        <dbReference type="EC" id="2.4.1.109"/>
    </reaction>
</comment>
<name>A0A4U7KVC3_9BASI</name>
<dbReference type="AlphaFoldDB" id="A0A4U7KVC3"/>
<keyword evidence="18" id="KW-1185">Reference proteome</keyword>
<comment type="pathway">
    <text evidence="2 14">Protein modification; protein glycosylation.</text>
</comment>
<comment type="caution">
    <text evidence="17">The sequence shown here is derived from an EMBL/GenBank/DDBJ whole genome shotgun (WGS) entry which is preliminary data.</text>
</comment>
<evidence type="ECO:0000256" key="11">
    <source>
        <dbReference type="ARBA" id="ARBA00023136"/>
    </source>
</evidence>
<dbReference type="GO" id="GO:0004169">
    <property type="term" value="F:dolichyl-phosphate-mannose-protein mannosyltransferase activity"/>
    <property type="evidence" value="ECO:0007669"/>
    <property type="project" value="UniProtKB-UniRule"/>
</dbReference>
<feature type="transmembrane region" description="Helical" evidence="14">
    <location>
        <begin position="298"/>
        <end position="328"/>
    </location>
</feature>
<feature type="domain" description="MIR" evidence="16">
    <location>
        <begin position="455"/>
        <end position="509"/>
    </location>
</feature>
<dbReference type="PROSITE" id="PS50919">
    <property type="entry name" value="MIR"/>
    <property type="match status" value="3"/>
</dbReference>
<dbReference type="InterPro" id="IPR032421">
    <property type="entry name" value="PMT_4TMC"/>
</dbReference>
<dbReference type="FunFam" id="2.80.10.50:FF:000012">
    <property type="entry name" value="Protein O-mannosyl-transferase 1"/>
    <property type="match status" value="1"/>
</dbReference>
<dbReference type="GO" id="GO:0005789">
    <property type="term" value="C:endoplasmic reticulum membrane"/>
    <property type="evidence" value="ECO:0007669"/>
    <property type="project" value="UniProtKB-SubCell"/>
</dbReference>
<evidence type="ECO:0000256" key="4">
    <source>
        <dbReference type="ARBA" id="ARBA00012839"/>
    </source>
</evidence>
<evidence type="ECO:0000256" key="7">
    <source>
        <dbReference type="ARBA" id="ARBA00022692"/>
    </source>
</evidence>
<dbReference type="KEGG" id="sgra:EX895_002836"/>
<dbReference type="CDD" id="cd23284">
    <property type="entry name" value="beta-trefoil_MIR_PMT2-like"/>
    <property type="match status" value="1"/>
</dbReference>
<feature type="transmembrane region" description="Helical" evidence="14">
    <location>
        <begin position="769"/>
        <end position="791"/>
    </location>
</feature>
<feature type="region of interest" description="Disordered" evidence="15">
    <location>
        <begin position="79"/>
        <end position="99"/>
    </location>
</feature>
<feature type="domain" description="MIR" evidence="16">
    <location>
        <begin position="593"/>
        <end position="651"/>
    </location>
</feature>
<feature type="transmembrane region" description="Helical" evidence="14">
    <location>
        <begin position="265"/>
        <end position="286"/>
    </location>
</feature>
<keyword evidence="5 14" id="KW-0328">Glycosyltransferase</keyword>
<organism evidence="17 18">
    <name type="scientific">Sporisorium graminicola</name>
    <dbReference type="NCBI Taxonomy" id="280036"/>
    <lineage>
        <taxon>Eukaryota</taxon>
        <taxon>Fungi</taxon>
        <taxon>Dikarya</taxon>
        <taxon>Basidiomycota</taxon>
        <taxon>Ustilaginomycotina</taxon>
        <taxon>Ustilaginomycetes</taxon>
        <taxon>Ustilaginales</taxon>
        <taxon>Ustilaginaceae</taxon>
        <taxon>Sporisorium</taxon>
    </lineage>
</organism>
<feature type="transmembrane region" description="Helical" evidence="14">
    <location>
        <begin position="729"/>
        <end position="748"/>
    </location>
</feature>
<evidence type="ECO:0000256" key="14">
    <source>
        <dbReference type="RuleBase" id="RU367007"/>
    </source>
</evidence>
<dbReference type="EC" id="2.4.1.109" evidence="4 14"/>
<dbReference type="InterPro" id="IPR016093">
    <property type="entry name" value="MIR_motif"/>
</dbReference>
<dbReference type="GeneID" id="40725731"/>
<comment type="subcellular location">
    <subcellularLocation>
        <location evidence="1 14">Endoplasmic reticulum membrane</location>
        <topology evidence="1 14">Multi-pass membrane protein</topology>
    </subcellularLocation>
</comment>
<feature type="compositionally biased region" description="Low complexity" evidence="15">
    <location>
        <begin position="43"/>
        <end position="53"/>
    </location>
</feature>
<evidence type="ECO:0000256" key="1">
    <source>
        <dbReference type="ARBA" id="ARBA00004477"/>
    </source>
</evidence>
<evidence type="ECO:0000256" key="15">
    <source>
        <dbReference type="SAM" id="MobiDB-lite"/>
    </source>
</evidence>
<evidence type="ECO:0000313" key="18">
    <source>
        <dbReference type="Proteomes" id="UP000306050"/>
    </source>
</evidence>
<evidence type="ECO:0000256" key="13">
    <source>
        <dbReference type="ARBA" id="ARBA00045102"/>
    </source>
</evidence>
<evidence type="ECO:0000256" key="8">
    <source>
        <dbReference type="ARBA" id="ARBA00022737"/>
    </source>
</evidence>
<evidence type="ECO:0000313" key="17">
    <source>
        <dbReference type="EMBL" id="TKY88126.1"/>
    </source>
</evidence>
<evidence type="ECO:0000256" key="6">
    <source>
        <dbReference type="ARBA" id="ARBA00022679"/>
    </source>
</evidence>
<dbReference type="EMBL" id="SRRM01000010">
    <property type="protein sequence ID" value="TKY88126.1"/>
    <property type="molecule type" value="Genomic_DNA"/>
</dbReference>
<dbReference type="PANTHER" id="PTHR10050">
    <property type="entry name" value="DOLICHYL-PHOSPHATE-MANNOSE--PROTEIN MANNOSYLTRANSFERASE"/>
    <property type="match status" value="1"/>
</dbReference>
<evidence type="ECO:0000256" key="3">
    <source>
        <dbReference type="ARBA" id="ARBA00007222"/>
    </source>
</evidence>
<dbReference type="OrthoDB" id="292747at2759"/>
<feature type="transmembrane region" description="Helical" evidence="14">
    <location>
        <begin position="797"/>
        <end position="816"/>
    </location>
</feature>
<dbReference type="Proteomes" id="UP000306050">
    <property type="component" value="Chromosome SGRAM_18"/>
</dbReference>
<reference evidence="17 18" key="1">
    <citation type="submission" date="2019-05" db="EMBL/GenBank/DDBJ databases">
        <title>Sporisorium graminicola CBS 10092 draft sequencing and annotation.</title>
        <authorList>
            <person name="Solano-Gonzalez S."/>
            <person name="Caddick M.X."/>
            <person name="Darby A."/>
        </authorList>
    </citation>
    <scope>NUCLEOTIDE SEQUENCE [LARGE SCALE GENOMIC DNA]</scope>
    <source>
        <strain evidence="17 18">CBS 10092</strain>
    </source>
</reference>
<keyword evidence="11 14" id="KW-0472">Membrane</keyword>
<keyword evidence="6 14" id="KW-0808">Transferase</keyword>
<evidence type="ECO:0000256" key="9">
    <source>
        <dbReference type="ARBA" id="ARBA00022824"/>
    </source>
</evidence>
<feature type="region of interest" description="Disordered" evidence="15">
    <location>
        <begin position="1"/>
        <end position="57"/>
    </location>
</feature>
<keyword evidence="9 14" id="KW-0256">Endoplasmic reticulum</keyword>
<dbReference type="InterPro" id="IPR036300">
    <property type="entry name" value="MIR_dom_sf"/>
</dbReference>
<dbReference type="UniPathway" id="UPA00378"/>
<dbReference type="Pfam" id="PF16192">
    <property type="entry name" value="PMT_4TMC"/>
    <property type="match status" value="1"/>
</dbReference>
<feature type="compositionally biased region" description="Low complexity" evidence="15">
    <location>
        <begin position="25"/>
        <end position="35"/>
    </location>
</feature>
<protein>
    <recommendedName>
        <fullName evidence="4 14">Dolichyl-phosphate-mannose--protein mannosyltransferase</fullName>
        <ecNumber evidence="4 14">2.4.1.109</ecNumber>
    </recommendedName>
</protein>
<accession>A0A4U7KVC3</accession>
<dbReference type="InterPro" id="IPR003342">
    <property type="entry name" value="ArnT-like_N"/>
</dbReference>
<keyword evidence="7 14" id="KW-0812">Transmembrane</keyword>
<feature type="domain" description="MIR" evidence="16">
    <location>
        <begin position="526"/>
        <end position="582"/>
    </location>
</feature>
<evidence type="ECO:0000256" key="2">
    <source>
        <dbReference type="ARBA" id="ARBA00004922"/>
    </source>
</evidence>
<dbReference type="SUPFAM" id="SSF82109">
    <property type="entry name" value="MIR domain"/>
    <property type="match status" value="1"/>
</dbReference>
<feature type="compositionally biased region" description="Basic and acidic residues" evidence="15">
    <location>
        <begin position="7"/>
        <end position="24"/>
    </location>
</feature>
<keyword evidence="8" id="KW-0677">Repeat</keyword>
<dbReference type="SMART" id="SM00472">
    <property type="entry name" value="MIR"/>
    <property type="match status" value="3"/>
</dbReference>
<feature type="transmembrane region" description="Helical" evidence="14">
    <location>
        <begin position="348"/>
        <end position="381"/>
    </location>
</feature>
<evidence type="ECO:0000259" key="16">
    <source>
        <dbReference type="PROSITE" id="PS50919"/>
    </source>
</evidence>
<evidence type="ECO:0000256" key="12">
    <source>
        <dbReference type="ARBA" id="ARBA00045085"/>
    </source>
</evidence>
<feature type="transmembrane region" description="Helical" evidence="14">
    <location>
        <begin position="402"/>
        <end position="421"/>
    </location>
</feature>
<dbReference type="Gene3D" id="2.80.10.50">
    <property type="match status" value="1"/>
</dbReference>
<evidence type="ECO:0000256" key="5">
    <source>
        <dbReference type="ARBA" id="ARBA00022676"/>
    </source>
</evidence>
<dbReference type="InterPro" id="IPR027005">
    <property type="entry name" value="PMT-like"/>
</dbReference>
<sequence>MLPTSRIDAEKRSSQTNVDFDHQRAAAASSSSPSSPHVPTGYSSSASTSSAIDSSHDIPAPYRKRYIDNHDTLLPTYSPPATTYLAHETPSRMSSPAPNSSRRFAAGFDPYAASPVTSGRAGQFDSPSDSAALKAREAGFSPPQAHQSSAKVNKYAHLIPVHKQRRAPNFELITWTLRQDEVVGLIYTILSLITRLWGIGKSNVVVWDEAHFGKFGSHYLQQEFYFDVHPPLGKMLVGLAGLISGYRGQFEFKSGETYPADVNYIGMRVILALFGVAMVPLAWFTSGGLNWNWRSRHLLTLMVLLDNGWLVISRFILLDSMLLCFTFTTVHGLVKFMQYKSTPFTKGWWFWLTFTGASIGCVSSVKWVGLFVTALVGVFTVEDLWEKFGDLRMPVRAYARHWCARILCLIFLPLTIYMLSFKAHFLILSRSGPGDAQMSSLFQSHLRGNDFALSPPEAAFGSKITLKNMGYGGGLLHSHVQTYPVGSGQQQVTCYHYRDNNNEFIITPPWNEPQLPANYSSSTEPIRMLKNNDVIRIVHDQTKRNIHSHNVAAPVTKENLEVSGYGDDSTGDDNDHWVVEVVDDLVHGKVPPGGPVRSLTTKLRLRHKNIGCYMRAANAVLPQWGWKQVEVSCDKENNPKDQHTWWNIENHWNDRLPPGDSQLYRSPFLRDFIHLNVAMMTSNNALIPDADKEDILASKPFDWPFLWNGLRMNSWDDNSIKFYLLGNPVIWWTSSLSLMAFGVTWLWYMMRRQRRIQDLSPADWSHFLYVGKIAGFGWFLHYLPFLIMARVCYLHHYLPILYFAVLMLVHLIDHFVWRPTTAVYYMGRKQRKPLSNAVKDLVFVGSVVAVFGGFWWFKGNAYGFQGDINKHKGLKWRKSWNIY</sequence>
<keyword evidence="10 14" id="KW-1133">Transmembrane helix</keyword>
<gene>
    <name evidence="17" type="ORF">EX895_002836</name>
</gene>
<feature type="region of interest" description="Disordered" evidence="15">
    <location>
        <begin position="116"/>
        <end position="147"/>
    </location>
</feature>
<feature type="transmembrane region" description="Helical" evidence="14">
    <location>
        <begin position="837"/>
        <end position="857"/>
    </location>
</feature>
<proteinExistence type="inferred from homology"/>
<dbReference type="Pfam" id="PF02366">
    <property type="entry name" value="PMT"/>
    <property type="match status" value="1"/>
</dbReference>
<comment type="similarity">
    <text evidence="3 14">Belongs to the glycosyltransferase 39 family.</text>
</comment>
<dbReference type="RefSeq" id="XP_029740111.1">
    <property type="nucleotide sequence ID" value="XM_029883434.1"/>
</dbReference>